<proteinExistence type="predicted"/>
<sequence length="271" mass="28630">MARWRGMTRSAIVLAAVLAVTALIAPSPAAAWGYGVNRVQTAAEDSWAQTGMGPGWVLLSYKANGPMVGYLFARDFVFADGVVKSSFDHMDIRDTGDASAGNTEGITRWPWGYAGGSFDGCAYAYGTRKFAIERTGFMSSSCAGGPNVAGSSNADGSPDQLRWWHSEQVFCTANAVDPLCSPYGVWSENKGGGLKATSARTTCSAFGNIGAAAAYGSGAAVPVHPLGTAPAGAQIDIRYVTKDRQWVMAKWRGNRFAAGIAWAFLPRSCVW</sequence>
<reference evidence="3" key="1">
    <citation type="submission" date="2016-06" db="EMBL/GenBank/DDBJ databases">
        <authorList>
            <person name="Varghese N."/>
            <person name="Submissions Spin"/>
        </authorList>
    </citation>
    <scope>NUCLEOTIDE SEQUENCE [LARGE SCALE GENOMIC DNA]</scope>
    <source>
        <strain evidence="3">DSM 45246</strain>
    </source>
</reference>
<organism evidence="2 3">
    <name type="scientific">Micromonospora chaiyaphumensis</name>
    <dbReference type="NCBI Taxonomy" id="307119"/>
    <lineage>
        <taxon>Bacteria</taxon>
        <taxon>Bacillati</taxon>
        <taxon>Actinomycetota</taxon>
        <taxon>Actinomycetes</taxon>
        <taxon>Micromonosporales</taxon>
        <taxon>Micromonosporaceae</taxon>
        <taxon>Micromonospora</taxon>
    </lineage>
</organism>
<accession>A0A1C4U7A3</accession>
<dbReference type="EMBL" id="FMCS01000001">
    <property type="protein sequence ID" value="SCE67590.1"/>
    <property type="molecule type" value="Genomic_DNA"/>
</dbReference>
<dbReference type="AlphaFoldDB" id="A0A1C4U7A3"/>
<evidence type="ECO:0000256" key="1">
    <source>
        <dbReference type="SAM" id="SignalP"/>
    </source>
</evidence>
<keyword evidence="3" id="KW-1185">Reference proteome</keyword>
<evidence type="ECO:0000313" key="2">
    <source>
        <dbReference type="EMBL" id="SCE67590.1"/>
    </source>
</evidence>
<evidence type="ECO:0008006" key="4">
    <source>
        <dbReference type="Google" id="ProtNLM"/>
    </source>
</evidence>
<gene>
    <name evidence="2" type="ORF">GA0070214_101417</name>
</gene>
<name>A0A1C4U7A3_9ACTN</name>
<dbReference type="Proteomes" id="UP000199629">
    <property type="component" value="Unassembled WGS sequence"/>
</dbReference>
<dbReference type="RefSeq" id="WP_139141733.1">
    <property type="nucleotide sequence ID" value="NZ_FMCS01000001.1"/>
</dbReference>
<evidence type="ECO:0000313" key="3">
    <source>
        <dbReference type="Proteomes" id="UP000199629"/>
    </source>
</evidence>
<keyword evidence="1" id="KW-0732">Signal</keyword>
<feature type="signal peptide" evidence="1">
    <location>
        <begin position="1"/>
        <end position="31"/>
    </location>
</feature>
<feature type="chain" id="PRO_5008704547" description="LGFP repeat-containing protein" evidence="1">
    <location>
        <begin position="32"/>
        <end position="271"/>
    </location>
</feature>
<protein>
    <recommendedName>
        <fullName evidence="4">LGFP repeat-containing protein</fullName>
    </recommendedName>
</protein>